<evidence type="ECO:0000313" key="3">
    <source>
        <dbReference type="Proteomes" id="UP001358586"/>
    </source>
</evidence>
<reference evidence="2 3" key="1">
    <citation type="submission" date="2023-03" db="EMBL/GenBank/DDBJ databases">
        <title>WGS of Gossypium arboreum.</title>
        <authorList>
            <person name="Yu D."/>
        </authorList>
    </citation>
    <scope>NUCLEOTIDE SEQUENCE [LARGE SCALE GENOMIC DNA]</scope>
    <source>
        <tissue evidence="2">Leaf</tissue>
    </source>
</reference>
<sequence>MDMDWVISGAPWTFTNHLLVIHQLESGEDPVKVPLVFANFLVQVHELPTGIFLKFIVRQLEDFIGKFLEYDSKSLSRGVRNFFRIKVQLDIRRPLKWKKNIMFASENCTYVSFKYERLTIFCFYCGCLRHNDSFCHIRMSKGEEESVELGWDLSLRVQSRRAAVMHSVWLIE</sequence>
<accession>A0ABR0QBA2</accession>
<protein>
    <recommendedName>
        <fullName evidence="1">Zinc knuckle CX2CX4HX4C domain-containing protein</fullName>
    </recommendedName>
</protein>
<evidence type="ECO:0000259" key="1">
    <source>
        <dbReference type="Pfam" id="PF14392"/>
    </source>
</evidence>
<keyword evidence="3" id="KW-1185">Reference proteome</keyword>
<dbReference type="PANTHER" id="PTHR31286">
    <property type="entry name" value="GLYCINE-RICH CELL WALL STRUCTURAL PROTEIN 1.8-LIKE"/>
    <property type="match status" value="1"/>
</dbReference>
<proteinExistence type="predicted"/>
<dbReference type="PANTHER" id="PTHR31286:SF153">
    <property type="entry name" value="DUF4283 DOMAIN PROTEIN"/>
    <property type="match status" value="1"/>
</dbReference>
<dbReference type="InterPro" id="IPR025836">
    <property type="entry name" value="Zn_knuckle_CX2CX4HX4C"/>
</dbReference>
<name>A0ABR0QBA2_GOSAR</name>
<comment type="caution">
    <text evidence="2">The sequence shown here is derived from an EMBL/GenBank/DDBJ whole genome shotgun (WGS) entry which is preliminary data.</text>
</comment>
<gene>
    <name evidence="2" type="ORF">PVK06_012383</name>
</gene>
<dbReference type="Proteomes" id="UP001358586">
    <property type="component" value="Chromosome 4"/>
</dbReference>
<dbReference type="InterPro" id="IPR040256">
    <property type="entry name" value="At4g02000-like"/>
</dbReference>
<dbReference type="EMBL" id="JARKNE010000004">
    <property type="protein sequence ID" value="KAK5836589.1"/>
    <property type="molecule type" value="Genomic_DNA"/>
</dbReference>
<feature type="domain" description="Zinc knuckle CX2CX4HX4C" evidence="1">
    <location>
        <begin position="89"/>
        <end position="136"/>
    </location>
</feature>
<dbReference type="Pfam" id="PF14392">
    <property type="entry name" value="zf-CCHC_4"/>
    <property type="match status" value="1"/>
</dbReference>
<organism evidence="2 3">
    <name type="scientific">Gossypium arboreum</name>
    <name type="common">Tree cotton</name>
    <name type="synonym">Gossypium nanking</name>
    <dbReference type="NCBI Taxonomy" id="29729"/>
    <lineage>
        <taxon>Eukaryota</taxon>
        <taxon>Viridiplantae</taxon>
        <taxon>Streptophyta</taxon>
        <taxon>Embryophyta</taxon>
        <taxon>Tracheophyta</taxon>
        <taxon>Spermatophyta</taxon>
        <taxon>Magnoliopsida</taxon>
        <taxon>eudicotyledons</taxon>
        <taxon>Gunneridae</taxon>
        <taxon>Pentapetalae</taxon>
        <taxon>rosids</taxon>
        <taxon>malvids</taxon>
        <taxon>Malvales</taxon>
        <taxon>Malvaceae</taxon>
        <taxon>Malvoideae</taxon>
        <taxon>Gossypium</taxon>
    </lineage>
</organism>
<evidence type="ECO:0000313" key="2">
    <source>
        <dbReference type="EMBL" id="KAK5836589.1"/>
    </source>
</evidence>